<evidence type="ECO:0000313" key="1">
    <source>
        <dbReference type="EMBL" id="NYZ20563.1"/>
    </source>
</evidence>
<reference evidence="1 2" key="1">
    <citation type="submission" date="2020-05" db="EMBL/GenBank/DDBJ databases">
        <title>Azospirillum oleiclasticum sp. nov, a nitrogen-fixing and heavy crude oil-emulsifying bacterium isolated from the crude oil of Yumen Oilfield.</title>
        <authorList>
            <person name="Wu D."/>
            <person name="Cai M."/>
            <person name="Zhang X."/>
        </authorList>
    </citation>
    <scope>NUCLEOTIDE SEQUENCE [LARGE SCALE GENOMIC DNA]</scope>
    <source>
        <strain evidence="1 2">ROY-1-1-2</strain>
    </source>
</reference>
<comment type="caution">
    <text evidence="1">The sequence shown here is derived from an EMBL/GenBank/DDBJ whole genome shotgun (WGS) entry which is preliminary data.</text>
</comment>
<gene>
    <name evidence="1" type="ORF">HND93_12650</name>
</gene>
<keyword evidence="2" id="KW-1185">Reference proteome</keyword>
<dbReference type="RefSeq" id="WP_180282334.1">
    <property type="nucleotide sequence ID" value="NZ_JABFDB010000008.1"/>
</dbReference>
<organism evidence="1 2">
    <name type="scientific">Azospirillum oleiclasticum</name>
    <dbReference type="NCBI Taxonomy" id="2735135"/>
    <lineage>
        <taxon>Bacteria</taxon>
        <taxon>Pseudomonadati</taxon>
        <taxon>Pseudomonadota</taxon>
        <taxon>Alphaproteobacteria</taxon>
        <taxon>Rhodospirillales</taxon>
        <taxon>Azospirillaceae</taxon>
        <taxon>Azospirillum</taxon>
    </lineage>
</organism>
<accession>A0ABX2T8F7</accession>
<proteinExistence type="predicted"/>
<sequence length="156" mass="18203">MIDETSVATAFFHSDRHFEDLVEGEHERGEPESGAVFSDLRKVNAAAYFMLLFSQFEDRVNQLCRDLIRRRKGATSWEERRVWDILDESGDRIRTIPFMNRAALLTEKGASTYNKIKELHDIRNHLAHGRPLLQEEDFALRVKEIQDIARQMSETP</sequence>
<evidence type="ECO:0008006" key="3">
    <source>
        <dbReference type="Google" id="ProtNLM"/>
    </source>
</evidence>
<dbReference type="EMBL" id="JABFDB010000008">
    <property type="protein sequence ID" value="NYZ20563.1"/>
    <property type="molecule type" value="Genomic_DNA"/>
</dbReference>
<protein>
    <recommendedName>
        <fullName evidence="3">RiboL-PSP-HEPN domain-containing protein</fullName>
    </recommendedName>
</protein>
<dbReference type="Proteomes" id="UP000584642">
    <property type="component" value="Unassembled WGS sequence"/>
</dbReference>
<evidence type="ECO:0000313" key="2">
    <source>
        <dbReference type="Proteomes" id="UP000584642"/>
    </source>
</evidence>
<name>A0ABX2T8F7_9PROT</name>